<name>A0A1Y6K5A8_9CHLR</name>
<dbReference type="Pfam" id="PF01380">
    <property type="entry name" value="SIS"/>
    <property type="match status" value="2"/>
</dbReference>
<dbReference type="InterPro" id="IPR035466">
    <property type="entry name" value="GlmS/AgaS_SIS"/>
</dbReference>
<dbReference type="Proteomes" id="UP000195514">
    <property type="component" value="Chromosome I"/>
</dbReference>
<evidence type="ECO:0000313" key="4">
    <source>
        <dbReference type="Proteomes" id="UP000195514"/>
    </source>
</evidence>
<dbReference type="Gene3D" id="3.40.50.10490">
    <property type="entry name" value="Glucose-6-phosphate isomerase like protein, domain 1"/>
    <property type="match status" value="2"/>
</dbReference>
<dbReference type="PANTHER" id="PTHR10937">
    <property type="entry name" value="GLUCOSAMINE--FRUCTOSE-6-PHOSPHATE AMINOTRANSFERASE, ISOMERIZING"/>
    <property type="match status" value="1"/>
</dbReference>
<proteinExistence type="predicted"/>
<dbReference type="EMBL" id="LT859958">
    <property type="protein sequence ID" value="SMX54871.1"/>
    <property type="molecule type" value="Genomic_DNA"/>
</dbReference>
<dbReference type="KEGG" id="abat:CFX1CAM_1806"/>
<keyword evidence="3" id="KW-0413">Isomerase</keyword>
<evidence type="ECO:0000259" key="2">
    <source>
        <dbReference type="PROSITE" id="PS51464"/>
    </source>
</evidence>
<dbReference type="InterPro" id="IPR001347">
    <property type="entry name" value="SIS_dom"/>
</dbReference>
<dbReference type="PROSITE" id="PS51464">
    <property type="entry name" value="SIS"/>
    <property type="match status" value="2"/>
</dbReference>
<organism evidence="3 4">
    <name type="scientific">Candidatus Brevifilum fermentans</name>
    <dbReference type="NCBI Taxonomy" id="1986204"/>
    <lineage>
        <taxon>Bacteria</taxon>
        <taxon>Bacillati</taxon>
        <taxon>Chloroflexota</taxon>
        <taxon>Anaerolineae</taxon>
        <taxon>Anaerolineales</taxon>
        <taxon>Anaerolineaceae</taxon>
        <taxon>Candidatus Brevifilum</taxon>
    </lineage>
</organism>
<dbReference type="PANTHER" id="PTHR10937:SF8">
    <property type="entry name" value="AMINOTRANSFERASE-RELATED"/>
    <property type="match status" value="1"/>
</dbReference>
<reference evidence="4" key="1">
    <citation type="submission" date="2017-05" db="EMBL/GenBank/DDBJ databases">
        <authorList>
            <person name="Kirkegaard R."/>
            <person name="Mcilroy J S."/>
        </authorList>
    </citation>
    <scope>NUCLEOTIDE SEQUENCE [LARGE SCALE GENOMIC DNA]</scope>
</reference>
<dbReference type="SUPFAM" id="SSF53697">
    <property type="entry name" value="SIS domain"/>
    <property type="match status" value="1"/>
</dbReference>
<dbReference type="CDD" id="cd05009">
    <property type="entry name" value="SIS_GlmS_GlmD_2"/>
    <property type="match status" value="1"/>
</dbReference>
<feature type="domain" description="SIS" evidence="2">
    <location>
        <begin position="209"/>
        <end position="349"/>
    </location>
</feature>
<gene>
    <name evidence="3" type="ORF">CFX1CAM_1806</name>
</gene>
<dbReference type="GO" id="GO:0016853">
    <property type="term" value="F:isomerase activity"/>
    <property type="evidence" value="ECO:0007669"/>
    <property type="project" value="UniProtKB-KW"/>
</dbReference>
<dbReference type="CDD" id="cd05008">
    <property type="entry name" value="SIS_GlmS_GlmD_1"/>
    <property type="match status" value="1"/>
</dbReference>
<dbReference type="GO" id="GO:1901135">
    <property type="term" value="P:carbohydrate derivative metabolic process"/>
    <property type="evidence" value="ECO:0007669"/>
    <property type="project" value="InterPro"/>
</dbReference>
<evidence type="ECO:0000256" key="1">
    <source>
        <dbReference type="ARBA" id="ARBA00022737"/>
    </source>
</evidence>
<evidence type="ECO:0000313" key="3">
    <source>
        <dbReference type="EMBL" id="SMX54871.1"/>
    </source>
</evidence>
<keyword evidence="4" id="KW-1185">Reference proteome</keyword>
<dbReference type="InterPro" id="IPR035490">
    <property type="entry name" value="GlmS/FrlB_SIS"/>
</dbReference>
<dbReference type="GO" id="GO:0097367">
    <property type="term" value="F:carbohydrate derivative binding"/>
    <property type="evidence" value="ECO:0007669"/>
    <property type="project" value="InterPro"/>
</dbReference>
<keyword evidence="1" id="KW-0677">Repeat</keyword>
<protein>
    <submittedName>
        <fullName evidence="3">Putative sugar isomerase</fullName>
    </submittedName>
</protein>
<sequence length="359" mass="39719">MAPEQLEENMKPIHHTALFQEIHQQPAVISRLLSQPQDAIIELVQQIHARRITQVYIAARGTSDNAARYAQYLLGAYNNMLVSLATPSLFTVYRQSPNLSNTLVLGISQSGKSPDIISVLAEGKRQGALTAAITNTADSPLGHTADIALDLQAGVERSLAATKTYTAQLACLARLSFEIHPGEELRRNLEELSNSVEKALQQTTHINSLAERYRYMTHCVVLSRGFNYATAFEFSLKMKELTYTIAEPYSSADFQHGPLALIDSGFPVFIFAPGGLMVSEFQSLVEKFNQRGAEVIMVSDHPDLLKLTEYTLTVPDAVPEWLSPITTIIPGQLFAMYLANTRGLDVDNPRGLKKITETW</sequence>
<dbReference type="AlphaFoldDB" id="A0A1Y6K5A8"/>
<accession>A0A1Y6K5A8</accession>
<dbReference type="InterPro" id="IPR046348">
    <property type="entry name" value="SIS_dom_sf"/>
</dbReference>
<feature type="domain" description="SIS" evidence="2">
    <location>
        <begin position="40"/>
        <end position="185"/>
    </location>
</feature>